<dbReference type="InterPro" id="IPR001650">
    <property type="entry name" value="Helicase_C-like"/>
</dbReference>
<dbReference type="Pfam" id="PF26142">
    <property type="entry name" value="DD_DDX21-DDX50"/>
    <property type="match status" value="1"/>
</dbReference>
<dbReference type="CDD" id="cd18787">
    <property type="entry name" value="SF2_C_DEAD"/>
    <property type="match status" value="1"/>
</dbReference>
<sequence length="456" mass="48841">MRTRRSAITGSEIGEPIMNLTKRKKKMKYEKIEGVKPEDDAPNAVSSFRISNPLKEALKEKGIESLFPIQAMTFNAVLDGSDLVGRARTGQGKTLAFVLPILESLTNGPTRTSRKTGYGRAPSVLVLLPTRELATQVTLSGFRSGKFSTLVATNVAARGLDIDDVQLIIQCEPPRDVEAYIHRSGRTGRAGKTGIAVMLYDPRKSNFSKIERGSGVKFEHISAPQPADIAKAAGAEAAEKIAEISDSVIPVFKAAAEELLNSSVLSPTELLAKALAKAAGYTEIKSRSLLTSMENYVTVLLQCGRPIYTLSFAYGVLRRFLPEEDVESIKGLALTADGKGAVFDVAAADLDNFLAAKKNAAGIKLEQVKSLPRLRERDQARGGRFGSGGRGGFSSGRGGFSGGRGGGGGRGSFSDRKDGRFSDGRVGRGGFSDRRNDRFSRGRGGGRGRGNNNHNW</sequence>
<evidence type="ECO:0000256" key="6">
    <source>
        <dbReference type="ARBA" id="ARBA00022884"/>
    </source>
</evidence>
<dbReference type="InterPro" id="IPR014001">
    <property type="entry name" value="Helicase_ATP-bd"/>
</dbReference>
<name>A0AAW2JYC2_SESRA</name>
<evidence type="ECO:0000256" key="1">
    <source>
        <dbReference type="ARBA" id="ARBA00012552"/>
    </source>
</evidence>
<accession>A0AAW2JYC2</accession>
<dbReference type="Pfam" id="PF08152">
    <property type="entry name" value="GUCT"/>
    <property type="match status" value="1"/>
</dbReference>
<dbReference type="InterPro" id="IPR027417">
    <property type="entry name" value="P-loop_NTPase"/>
</dbReference>
<feature type="compositionally biased region" description="Gly residues" evidence="8">
    <location>
        <begin position="383"/>
        <end position="411"/>
    </location>
</feature>
<dbReference type="EC" id="3.6.4.13" evidence="1"/>
<evidence type="ECO:0000256" key="8">
    <source>
        <dbReference type="SAM" id="MobiDB-lite"/>
    </source>
</evidence>
<dbReference type="SMART" id="SM00490">
    <property type="entry name" value="HELICc"/>
    <property type="match status" value="1"/>
</dbReference>
<dbReference type="PANTHER" id="PTHR47963">
    <property type="entry name" value="DEAD-BOX ATP-DEPENDENT RNA HELICASE 47, MITOCHONDRIAL"/>
    <property type="match status" value="1"/>
</dbReference>
<feature type="compositionally biased region" description="Basic and acidic residues" evidence="8">
    <location>
        <begin position="413"/>
        <end position="440"/>
    </location>
</feature>
<dbReference type="CDD" id="cd12937">
    <property type="entry name" value="GUCT_RH7_like"/>
    <property type="match status" value="1"/>
</dbReference>
<keyword evidence="4 10" id="KW-0347">Helicase</keyword>
<reference evidence="10" key="1">
    <citation type="submission" date="2020-06" db="EMBL/GenBank/DDBJ databases">
        <authorList>
            <person name="Li T."/>
            <person name="Hu X."/>
            <person name="Zhang T."/>
            <person name="Song X."/>
            <person name="Zhang H."/>
            <person name="Dai N."/>
            <person name="Sheng W."/>
            <person name="Hou X."/>
            <person name="Wei L."/>
        </authorList>
    </citation>
    <scope>NUCLEOTIDE SEQUENCE</scope>
    <source>
        <strain evidence="10">G02</strain>
        <tissue evidence="10">Leaf</tissue>
    </source>
</reference>
<keyword evidence="6" id="KW-0694">RNA-binding</keyword>
<evidence type="ECO:0000256" key="2">
    <source>
        <dbReference type="ARBA" id="ARBA00022741"/>
    </source>
</evidence>
<comment type="catalytic activity">
    <reaction evidence="7">
        <text>ATP + H2O = ADP + phosphate + H(+)</text>
        <dbReference type="Rhea" id="RHEA:13065"/>
        <dbReference type="ChEBI" id="CHEBI:15377"/>
        <dbReference type="ChEBI" id="CHEBI:15378"/>
        <dbReference type="ChEBI" id="CHEBI:30616"/>
        <dbReference type="ChEBI" id="CHEBI:43474"/>
        <dbReference type="ChEBI" id="CHEBI:456216"/>
        <dbReference type="EC" id="3.6.4.13"/>
    </reaction>
</comment>
<dbReference type="GO" id="GO:0016787">
    <property type="term" value="F:hydrolase activity"/>
    <property type="evidence" value="ECO:0007669"/>
    <property type="project" value="UniProtKB-KW"/>
</dbReference>
<reference evidence="10" key="2">
    <citation type="journal article" date="2024" name="Plant">
        <title>Genomic evolution and insights into agronomic trait innovations of Sesamum species.</title>
        <authorList>
            <person name="Miao H."/>
            <person name="Wang L."/>
            <person name="Qu L."/>
            <person name="Liu H."/>
            <person name="Sun Y."/>
            <person name="Le M."/>
            <person name="Wang Q."/>
            <person name="Wei S."/>
            <person name="Zheng Y."/>
            <person name="Lin W."/>
            <person name="Duan Y."/>
            <person name="Cao H."/>
            <person name="Xiong S."/>
            <person name="Wang X."/>
            <person name="Wei L."/>
            <person name="Li C."/>
            <person name="Ma Q."/>
            <person name="Ju M."/>
            <person name="Zhao R."/>
            <person name="Li G."/>
            <person name="Mu C."/>
            <person name="Tian Q."/>
            <person name="Mei H."/>
            <person name="Zhang T."/>
            <person name="Gao T."/>
            <person name="Zhang H."/>
        </authorList>
    </citation>
    <scope>NUCLEOTIDE SEQUENCE</scope>
    <source>
        <strain evidence="10">G02</strain>
    </source>
</reference>
<dbReference type="GO" id="GO:0005524">
    <property type="term" value="F:ATP binding"/>
    <property type="evidence" value="ECO:0007669"/>
    <property type="project" value="UniProtKB-KW"/>
</dbReference>
<dbReference type="Pfam" id="PF00271">
    <property type="entry name" value="Helicase_C"/>
    <property type="match status" value="1"/>
</dbReference>
<comment type="caution">
    <text evidence="10">The sequence shown here is derived from an EMBL/GenBank/DDBJ whole genome shotgun (WGS) entry which is preliminary data.</text>
</comment>
<dbReference type="GO" id="GO:0003723">
    <property type="term" value="F:RNA binding"/>
    <property type="evidence" value="ECO:0007669"/>
    <property type="project" value="UniProtKB-KW"/>
</dbReference>
<dbReference type="PANTHER" id="PTHR47963:SF8">
    <property type="entry name" value="ATP-DEPENDENT RNA HELICASE DEAD"/>
    <property type="match status" value="1"/>
</dbReference>
<dbReference type="SUPFAM" id="SSF54928">
    <property type="entry name" value="RNA-binding domain, RBD"/>
    <property type="match status" value="1"/>
</dbReference>
<dbReference type="InterPro" id="IPR012562">
    <property type="entry name" value="GUCT"/>
</dbReference>
<dbReference type="PROSITE" id="PS51194">
    <property type="entry name" value="HELICASE_CTER"/>
    <property type="match status" value="1"/>
</dbReference>
<protein>
    <recommendedName>
        <fullName evidence="1">RNA helicase</fullName>
        <ecNumber evidence="1">3.6.4.13</ecNumber>
    </recommendedName>
</protein>
<dbReference type="InterPro" id="IPR059027">
    <property type="entry name" value="DD_DDX21-DDX50"/>
</dbReference>
<dbReference type="InterPro" id="IPR050547">
    <property type="entry name" value="DEAD_box_RNA_helicases"/>
</dbReference>
<evidence type="ECO:0000256" key="3">
    <source>
        <dbReference type="ARBA" id="ARBA00022801"/>
    </source>
</evidence>
<gene>
    <name evidence="10" type="ORF">Sradi_6601400</name>
</gene>
<evidence type="ECO:0000256" key="7">
    <source>
        <dbReference type="ARBA" id="ARBA00047984"/>
    </source>
</evidence>
<dbReference type="Gene3D" id="3.30.70.2280">
    <property type="match status" value="1"/>
</dbReference>
<keyword evidence="3" id="KW-0378">Hydrolase</keyword>
<keyword evidence="2" id="KW-0547">Nucleotide-binding</keyword>
<evidence type="ECO:0000313" key="10">
    <source>
        <dbReference type="EMBL" id="KAL0299416.1"/>
    </source>
</evidence>
<dbReference type="AlphaFoldDB" id="A0AAW2JYC2"/>
<evidence type="ECO:0000256" key="5">
    <source>
        <dbReference type="ARBA" id="ARBA00022840"/>
    </source>
</evidence>
<evidence type="ECO:0000256" key="4">
    <source>
        <dbReference type="ARBA" id="ARBA00022806"/>
    </source>
</evidence>
<feature type="domain" description="Helicase C-terminal" evidence="9">
    <location>
        <begin position="79"/>
        <end position="230"/>
    </location>
</feature>
<organism evidence="10">
    <name type="scientific">Sesamum radiatum</name>
    <name type="common">Black benniseed</name>
    <dbReference type="NCBI Taxonomy" id="300843"/>
    <lineage>
        <taxon>Eukaryota</taxon>
        <taxon>Viridiplantae</taxon>
        <taxon>Streptophyta</taxon>
        <taxon>Embryophyta</taxon>
        <taxon>Tracheophyta</taxon>
        <taxon>Spermatophyta</taxon>
        <taxon>Magnoliopsida</taxon>
        <taxon>eudicotyledons</taxon>
        <taxon>Gunneridae</taxon>
        <taxon>Pentapetalae</taxon>
        <taxon>asterids</taxon>
        <taxon>lamiids</taxon>
        <taxon>Lamiales</taxon>
        <taxon>Pedaliaceae</taxon>
        <taxon>Sesamum</taxon>
    </lineage>
</organism>
<dbReference type="Gene3D" id="3.40.50.300">
    <property type="entry name" value="P-loop containing nucleotide triphosphate hydrolases"/>
    <property type="match status" value="1"/>
</dbReference>
<feature type="region of interest" description="Disordered" evidence="8">
    <location>
        <begin position="374"/>
        <end position="456"/>
    </location>
</feature>
<dbReference type="InterPro" id="IPR035979">
    <property type="entry name" value="RBD_domain_sf"/>
</dbReference>
<dbReference type="SUPFAM" id="SSF52540">
    <property type="entry name" value="P-loop containing nucleoside triphosphate hydrolases"/>
    <property type="match status" value="1"/>
</dbReference>
<dbReference type="EMBL" id="JACGWJ010000031">
    <property type="protein sequence ID" value="KAL0299416.1"/>
    <property type="molecule type" value="Genomic_DNA"/>
</dbReference>
<keyword evidence="5" id="KW-0067">ATP-binding</keyword>
<evidence type="ECO:0000259" key="9">
    <source>
        <dbReference type="PROSITE" id="PS51194"/>
    </source>
</evidence>
<proteinExistence type="predicted"/>
<dbReference type="GO" id="GO:0003724">
    <property type="term" value="F:RNA helicase activity"/>
    <property type="evidence" value="ECO:0007669"/>
    <property type="project" value="UniProtKB-EC"/>
</dbReference>
<dbReference type="SMART" id="SM00487">
    <property type="entry name" value="DEXDc"/>
    <property type="match status" value="1"/>
</dbReference>